<name>A0ABQ6MGW0_9STRA</name>
<gene>
    <name evidence="3" type="ORF">TeGR_g12520</name>
</gene>
<comment type="caution">
    <text evidence="3">The sequence shown here is derived from an EMBL/GenBank/DDBJ whole genome shotgun (WGS) entry which is preliminary data.</text>
</comment>
<evidence type="ECO:0000256" key="2">
    <source>
        <dbReference type="SAM" id="Phobius"/>
    </source>
</evidence>
<feature type="non-terminal residue" evidence="3">
    <location>
        <position position="893"/>
    </location>
</feature>
<keyword evidence="2" id="KW-0812">Transmembrane</keyword>
<feature type="transmembrane region" description="Helical" evidence="2">
    <location>
        <begin position="758"/>
        <end position="780"/>
    </location>
</feature>
<feature type="compositionally biased region" description="Basic and acidic residues" evidence="1">
    <location>
        <begin position="882"/>
        <end position="893"/>
    </location>
</feature>
<evidence type="ECO:0000313" key="3">
    <source>
        <dbReference type="EMBL" id="GMI26119.1"/>
    </source>
</evidence>
<keyword evidence="2" id="KW-0472">Membrane</keyword>
<dbReference type="Proteomes" id="UP001165060">
    <property type="component" value="Unassembled WGS sequence"/>
</dbReference>
<reference evidence="3 4" key="1">
    <citation type="journal article" date="2023" name="Commun. Biol.">
        <title>Genome analysis of Parmales, the sister group of diatoms, reveals the evolutionary specialization of diatoms from phago-mixotrophs to photoautotrophs.</title>
        <authorList>
            <person name="Ban H."/>
            <person name="Sato S."/>
            <person name="Yoshikawa S."/>
            <person name="Yamada K."/>
            <person name="Nakamura Y."/>
            <person name="Ichinomiya M."/>
            <person name="Sato N."/>
            <person name="Blanc-Mathieu R."/>
            <person name="Endo H."/>
            <person name="Kuwata A."/>
            <person name="Ogata H."/>
        </authorList>
    </citation>
    <scope>NUCLEOTIDE SEQUENCE [LARGE SCALE GENOMIC DNA]</scope>
</reference>
<feature type="transmembrane region" description="Helical" evidence="2">
    <location>
        <begin position="624"/>
        <end position="648"/>
    </location>
</feature>
<evidence type="ECO:0000256" key="1">
    <source>
        <dbReference type="SAM" id="MobiDB-lite"/>
    </source>
</evidence>
<feature type="transmembrane region" description="Helical" evidence="2">
    <location>
        <begin position="654"/>
        <end position="671"/>
    </location>
</feature>
<sequence>MVDENVLSILLDACKPLFDLVSSSDSNPSAMKPADLLMSTAKLIIAAGFKMKEQARQEMAEEDLGGGMFDQDVKDMRDFAAKVASEPQVYDADERQQLNESLTIFNQPSSLKKYKTGTKLYDAEITDTGEIRGHMTLDVRAPPEQIVSYYMGHTQQFVKHHNAYGGGSSMGERRNNHSLIAGGTLSMPQPFENRLVVIKTLWEKLDNDTFFLLQVPSTHDSIPSPENVVRTTSTRLMKLTRIGPSLTKYELVGSMNLNGSIPAHINKIVTLPYITRLPVNLVAFFTSVRRADAFNEGDGTVLGRLLFLQLHPHRQNRDLLNEKILDVIRMTNVLRSAQAKYRFFDEFLFHIVRNAMKRGAVQTKFTVKTHLVALTANEAGRIARSLVSILMANATAKAAVDEHIMTFPALGELDREFRWFRPMMEAIATELMDRVAYGVKARAAIGAGVSFGDMLSDAYMIDLYYKTGRPGTANSLLGMVGANLGFQVIVVVLKCTGMKKGKWRAMLFEILSIVSFMKPGVDAYRVASGAEPPEGAVVEPLAEMVCTKCGELVFEAVPGLVLQLVAALNAEENTASVFVSLIISTASAALTGTTVFWDIDTDPGKRKRNPDWIGLVPDLGRGTAFATVFAMCAFQIFAKAAATALLAVTDSAWLWYYVIGDYGLYFAYLVARRDLVYFSPMPTGASYAASTIFRAMSKVIVDFTGSPNFRLPLLCGGSYYAFCLASSQMSVFAAVYAYTRYATPPEGVEKIEARTLWAGASLLAGAWLCAILFFALRIAVPKYRHTLWSWTSGRQLVQDYFNKGKDDESKFGVFSRNLLLWESDIGDEVKAWTAENWARWKEERPPWFKVEKVPDRFVPAAELAQLGPSRRRRGSAAGSIRESFKEVEGGGGG</sequence>
<dbReference type="SUPFAM" id="SSF55961">
    <property type="entry name" value="Bet v1-like"/>
    <property type="match status" value="1"/>
</dbReference>
<organism evidence="3 4">
    <name type="scientific">Tetraparma gracilis</name>
    <dbReference type="NCBI Taxonomy" id="2962635"/>
    <lineage>
        <taxon>Eukaryota</taxon>
        <taxon>Sar</taxon>
        <taxon>Stramenopiles</taxon>
        <taxon>Ochrophyta</taxon>
        <taxon>Bolidophyceae</taxon>
        <taxon>Parmales</taxon>
        <taxon>Triparmaceae</taxon>
        <taxon>Tetraparma</taxon>
    </lineage>
</organism>
<accession>A0ABQ6MGW0</accession>
<feature type="transmembrane region" description="Helical" evidence="2">
    <location>
        <begin position="476"/>
        <end position="496"/>
    </location>
</feature>
<proteinExistence type="predicted"/>
<dbReference type="InterPro" id="IPR023393">
    <property type="entry name" value="START-like_dom_sf"/>
</dbReference>
<feature type="transmembrane region" description="Helical" evidence="2">
    <location>
        <begin position="719"/>
        <end position="738"/>
    </location>
</feature>
<dbReference type="Gene3D" id="3.30.530.20">
    <property type="match status" value="1"/>
</dbReference>
<protein>
    <submittedName>
        <fullName evidence="3">Uncharacterized protein</fullName>
    </submittedName>
</protein>
<keyword evidence="4" id="KW-1185">Reference proteome</keyword>
<evidence type="ECO:0000313" key="4">
    <source>
        <dbReference type="Proteomes" id="UP001165060"/>
    </source>
</evidence>
<keyword evidence="2" id="KW-1133">Transmembrane helix</keyword>
<dbReference type="EMBL" id="BRYB01002832">
    <property type="protein sequence ID" value="GMI26119.1"/>
    <property type="molecule type" value="Genomic_DNA"/>
</dbReference>
<feature type="region of interest" description="Disordered" evidence="1">
    <location>
        <begin position="868"/>
        <end position="893"/>
    </location>
</feature>